<gene>
    <name evidence="1" type="primary">GAL7_1</name>
    <name evidence="1" type="ORF">DSO57_1024068</name>
</gene>
<keyword evidence="1" id="KW-0808">Transferase</keyword>
<dbReference type="EC" id="2.7.7.12" evidence="1"/>
<reference evidence="1" key="1">
    <citation type="submission" date="2022-04" db="EMBL/GenBank/DDBJ databases">
        <title>Genome of the entomopathogenic fungus Entomophthora muscae.</title>
        <authorList>
            <person name="Elya C."/>
            <person name="Lovett B.R."/>
            <person name="Lee E."/>
            <person name="Macias A.M."/>
            <person name="Hajek A.E."/>
            <person name="De Bivort B.L."/>
            <person name="Kasson M.T."/>
            <person name="De Fine Licht H.H."/>
            <person name="Stajich J.E."/>
        </authorList>
    </citation>
    <scope>NUCLEOTIDE SEQUENCE</scope>
    <source>
        <strain evidence="1">Berkeley</strain>
    </source>
</reference>
<comment type="caution">
    <text evidence="1">The sequence shown here is derived from an EMBL/GenBank/DDBJ whole genome shotgun (WGS) entry which is preliminary data.</text>
</comment>
<keyword evidence="1" id="KW-0548">Nucleotidyltransferase</keyword>
<dbReference type="Proteomes" id="UP001165960">
    <property type="component" value="Unassembled WGS sequence"/>
</dbReference>
<protein>
    <submittedName>
        <fullName evidence="1">Galactose-1-phosphate uridyl transferase</fullName>
        <ecNumber evidence="1">2.7.7.12</ecNumber>
    </submittedName>
</protein>
<keyword evidence="2" id="KW-1185">Reference proteome</keyword>
<proteinExistence type="predicted"/>
<sequence>MFDPTQHSHRRFNPLMGQWVLCSPHRALRPWQGGVEPTFDKKPPYDPECYLCPGNSRVKGDQKNPQYPSTFTFTNDFPAMQLDLPKQTEESSPAGSDKAQILKLNRVRGTSKVICYTPHHHLTLATLPLTGVYDVVKEWKDIYLSFQEEKANTELKYVQIFENKVWASDQIPSIPQLELQNLATFKDKYGFCLLCEYSRLEASSSRVSRVVDETKEFISVVPFWATWPFEILVLSKEHQSDIGSMSNNTLMDLAAILKRVTTRYDNLFECDFPYSMGIHQSPLTNGFEKHRDLSHFHIHFYPPLLRSANVKKWMVGFEMLGEAQRDLTPEQAAERLRSLSATEHYTERNIETKNPLSSKL</sequence>
<evidence type="ECO:0000313" key="2">
    <source>
        <dbReference type="Proteomes" id="UP001165960"/>
    </source>
</evidence>
<name>A0ACC2RTN7_9FUNG</name>
<organism evidence="1 2">
    <name type="scientific">Entomophthora muscae</name>
    <dbReference type="NCBI Taxonomy" id="34485"/>
    <lineage>
        <taxon>Eukaryota</taxon>
        <taxon>Fungi</taxon>
        <taxon>Fungi incertae sedis</taxon>
        <taxon>Zoopagomycota</taxon>
        <taxon>Entomophthoromycotina</taxon>
        <taxon>Entomophthoromycetes</taxon>
        <taxon>Entomophthorales</taxon>
        <taxon>Entomophthoraceae</taxon>
        <taxon>Entomophthora</taxon>
    </lineage>
</organism>
<evidence type="ECO:0000313" key="1">
    <source>
        <dbReference type="EMBL" id="KAJ9053450.1"/>
    </source>
</evidence>
<accession>A0ACC2RTN7</accession>
<dbReference type="EMBL" id="QTSX02006518">
    <property type="protein sequence ID" value="KAJ9053450.1"/>
    <property type="molecule type" value="Genomic_DNA"/>
</dbReference>